<gene>
    <name evidence="1" type="ORF">MP_TR4472_c0_g1_i1_g.11750</name>
</gene>
<accession>A0A1J3JKM3</accession>
<organism evidence="1">
    <name type="scientific">Noccaea caerulescens</name>
    <name type="common">Alpine penny-cress</name>
    <name type="synonym">Thlaspi caerulescens</name>
    <dbReference type="NCBI Taxonomy" id="107243"/>
    <lineage>
        <taxon>Eukaryota</taxon>
        <taxon>Viridiplantae</taxon>
        <taxon>Streptophyta</taxon>
        <taxon>Embryophyta</taxon>
        <taxon>Tracheophyta</taxon>
        <taxon>Spermatophyta</taxon>
        <taxon>Magnoliopsida</taxon>
        <taxon>eudicotyledons</taxon>
        <taxon>Gunneridae</taxon>
        <taxon>Pentapetalae</taxon>
        <taxon>rosids</taxon>
        <taxon>malvids</taxon>
        <taxon>Brassicales</taxon>
        <taxon>Brassicaceae</taxon>
        <taxon>Coluteocarpeae</taxon>
        <taxon>Noccaea</taxon>
    </lineage>
</organism>
<evidence type="ECO:0000313" key="1">
    <source>
        <dbReference type="EMBL" id="JAU93027.1"/>
    </source>
</evidence>
<proteinExistence type="predicted"/>
<name>A0A1J3JKM3_NOCCA</name>
<protein>
    <submittedName>
        <fullName evidence="1">Uncharacterized protein</fullName>
    </submittedName>
</protein>
<reference evidence="1" key="1">
    <citation type="submission" date="2016-07" db="EMBL/GenBank/DDBJ databases">
        <title>De novo transcriptome assembly of four accessions of the metal hyperaccumulator plant Noccaea caerulescens.</title>
        <authorList>
            <person name="Blande D."/>
            <person name="Halimaa P."/>
            <person name="Tervahauta A.I."/>
            <person name="Aarts M.G."/>
            <person name="Karenlampi S.O."/>
        </authorList>
    </citation>
    <scope>NUCLEOTIDE SEQUENCE</scope>
</reference>
<dbReference type="AlphaFoldDB" id="A0A1J3JKM3"/>
<sequence>MDFSSSSPTFSVTLLQWTSPLSLSLSVLTSRLELLWYGSFYRFKEHSVHGLRLSKKISSLQCSKTIAIPNTDYTKQRKIKKRKNVNTMMGSLKSR</sequence>
<dbReference type="EMBL" id="GEVM01012911">
    <property type="protein sequence ID" value="JAU93027.1"/>
    <property type="molecule type" value="Transcribed_RNA"/>
</dbReference>